<accession>A0ABN8IND1</accession>
<feature type="region of interest" description="Disordered" evidence="1">
    <location>
        <begin position="79"/>
        <end position="98"/>
    </location>
</feature>
<protein>
    <recommendedName>
        <fullName evidence="4">Prolactin receptor</fullName>
    </recommendedName>
</protein>
<reference evidence="2" key="1">
    <citation type="submission" date="2022-03" db="EMBL/GenBank/DDBJ databases">
        <authorList>
            <person name="Martin H S."/>
        </authorList>
    </citation>
    <scope>NUCLEOTIDE SEQUENCE</scope>
</reference>
<evidence type="ECO:0008006" key="4">
    <source>
        <dbReference type="Google" id="ProtNLM"/>
    </source>
</evidence>
<feature type="non-terminal residue" evidence="2">
    <location>
        <position position="1"/>
    </location>
</feature>
<feature type="region of interest" description="Disordered" evidence="1">
    <location>
        <begin position="30"/>
        <end position="52"/>
    </location>
</feature>
<keyword evidence="3" id="KW-1185">Reference proteome</keyword>
<dbReference type="EMBL" id="OW152839">
    <property type="protein sequence ID" value="CAH2061000.1"/>
    <property type="molecule type" value="Genomic_DNA"/>
</dbReference>
<sequence>MPNPPQLSPRNISETINQNAIGEMEKVHVTSANKGADKSGRTTSRPHPAAPCADKQLSDICLEWGAVPRPYCGDPVTAHRAINPGLSSKAHDKDNERP</sequence>
<proteinExistence type="predicted"/>
<dbReference type="Proteomes" id="UP000837857">
    <property type="component" value="Chromosome 27"/>
</dbReference>
<name>A0ABN8IND1_9NEOP</name>
<evidence type="ECO:0000313" key="3">
    <source>
        <dbReference type="Proteomes" id="UP000837857"/>
    </source>
</evidence>
<gene>
    <name evidence="2" type="ORF">IPOD504_LOCUS11264</name>
</gene>
<evidence type="ECO:0000313" key="2">
    <source>
        <dbReference type="EMBL" id="CAH2061000.1"/>
    </source>
</evidence>
<evidence type="ECO:0000256" key="1">
    <source>
        <dbReference type="SAM" id="MobiDB-lite"/>
    </source>
</evidence>
<organism evidence="2 3">
    <name type="scientific">Iphiclides podalirius</name>
    <name type="common">scarce swallowtail</name>
    <dbReference type="NCBI Taxonomy" id="110791"/>
    <lineage>
        <taxon>Eukaryota</taxon>
        <taxon>Metazoa</taxon>
        <taxon>Ecdysozoa</taxon>
        <taxon>Arthropoda</taxon>
        <taxon>Hexapoda</taxon>
        <taxon>Insecta</taxon>
        <taxon>Pterygota</taxon>
        <taxon>Neoptera</taxon>
        <taxon>Endopterygota</taxon>
        <taxon>Lepidoptera</taxon>
        <taxon>Glossata</taxon>
        <taxon>Ditrysia</taxon>
        <taxon>Papilionoidea</taxon>
        <taxon>Papilionidae</taxon>
        <taxon>Papilioninae</taxon>
        <taxon>Iphiclides</taxon>
    </lineage>
</organism>
<feature type="compositionally biased region" description="Basic and acidic residues" evidence="1">
    <location>
        <begin position="89"/>
        <end position="98"/>
    </location>
</feature>